<comment type="caution">
    <text evidence="3">The sequence shown here is derived from an EMBL/GenBank/DDBJ whole genome shotgun (WGS) entry which is preliminary data.</text>
</comment>
<evidence type="ECO:0000313" key="4">
    <source>
        <dbReference type="Proteomes" id="UP000824089"/>
    </source>
</evidence>
<evidence type="ECO:0000313" key="3">
    <source>
        <dbReference type="EMBL" id="HIU28937.1"/>
    </source>
</evidence>
<dbReference type="GO" id="GO:0006427">
    <property type="term" value="P:histidyl-tRNA aminoacylation"/>
    <property type="evidence" value="ECO:0007669"/>
    <property type="project" value="TreeGrafter"/>
</dbReference>
<dbReference type="Gene3D" id="3.30.930.10">
    <property type="entry name" value="Bira Bifunctional Protein, Domain 2"/>
    <property type="match status" value="1"/>
</dbReference>
<organism evidence="3 4">
    <name type="scientific">Candidatus Egerieisoma faecipullorum</name>
    <dbReference type="NCBI Taxonomy" id="2840963"/>
    <lineage>
        <taxon>Bacteria</taxon>
        <taxon>Bacillati</taxon>
        <taxon>Bacillota</taxon>
        <taxon>Clostridia</taxon>
        <taxon>Eubacteriales</taxon>
        <taxon>Clostridiaceae</taxon>
        <taxon>Clostridiaceae incertae sedis</taxon>
        <taxon>Candidatus Egerieisoma</taxon>
    </lineage>
</organism>
<dbReference type="GO" id="GO:0004821">
    <property type="term" value="F:histidine-tRNA ligase activity"/>
    <property type="evidence" value="ECO:0007669"/>
    <property type="project" value="TreeGrafter"/>
</dbReference>
<dbReference type="PIRSF" id="PIRSF001549">
    <property type="entry name" value="His-tRNA_synth"/>
    <property type="match status" value="1"/>
</dbReference>
<dbReference type="AlphaFoldDB" id="A0A9D1I6V8"/>
<dbReference type="PANTHER" id="PTHR43707">
    <property type="entry name" value="HISTIDYL-TRNA SYNTHETASE"/>
    <property type="match status" value="1"/>
</dbReference>
<feature type="binding site" evidence="1">
    <location>
        <position position="108"/>
    </location>
    <ligand>
        <name>L-histidine</name>
        <dbReference type="ChEBI" id="CHEBI:57595"/>
    </ligand>
</feature>
<dbReference type="Pfam" id="PF13393">
    <property type="entry name" value="tRNA-synt_His"/>
    <property type="match status" value="1"/>
</dbReference>
<protein>
    <submittedName>
        <fullName evidence="3">ATP phosphoribosyltransferase regulatory subunit</fullName>
    </submittedName>
</protein>
<evidence type="ECO:0000259" key="2">
    <source>
        <dbReference type="Pfam" id="PF13393"/>
    </source>
</evidence>
<dbReference type="Proteomes" id="UP000824089">
    <property type="component" value="Unassembled WGS sequence"/>
</dbReference>
<dbReference type="InterPro" id="IPR045864">
    <property type="entry name" value="aa-tRNA-synth_II/BPL/LPL"/>
</dbReference>
<sequence>MDYPKLKVKDEDEAVIVLKELYRTYGYRPFKMRKFEEYDLYVENKNFLVSDDIITFSDFNGKLMALKPDVTLSIIKSVKPSDGTEKVFYHENVYRTLKNTREVREILQMGLECIGEVGVYETAEVLGLAAESLGRLTDRYFIDISHMGFVNGLLSAAGLDFSQRAKMMKHLKEKNPHDLMRICREAGTDDSIAAKLCRTASLWGPFDAVLPQLKEISVNAETEAAICELEAVYDILKVNGNGSRMRLDFSVINDMNYYNAFVFQGFVEGVPINVLSGGRYDKLLERFGKNSGAIGFAVYLGLLWQYAASPRTADADAAIYYDSETDLGALAETVKRLAGQGISTTVRRKGGGRNLKCVRNYEMRGGRLEEL</sequence>
<accession>A0A9D1I6V8</accession>
<dbReference type="GO" id="GO:0016757">
    <property type="term" value="F:glycosyltransferase activity"/>
    <property type="evidence" value="ECO:0007669"/>
    <property type="project" value="UniProtKB-KW"/>
</dbReference>
<reference evidence="3" key="2">
    <citation type="journal article" date="2021" name="PeerJ">
        <title>Extensive microbial diversity within the chicken gut microbiome revealed by metagenomics and culture.</title>
        <authorList>
            <person name="Gilroy R."/>
            <person name="Ravi A."/>
            <person name="Getino M."/>
            <person name="Pursley I."/>
            <person name="Horton D.L."/>
            <person name="Alikhan N.F."/>
            <person name="Baker D."/>
            <person name="Gharbi K."/>
            <person name="Hall N."/>
            <person name="Watson M."/>
            <person name="Adriaenssens E.M."/>
            <person name="Foster-Nyarko E."/>
            <person name="Jarju S."/>
            <person name="Secka A."/>
            <person name="Antonio M."/>
            <person name="Oren A."/>
            <person name="Chaudhuri R.R."/>
            <person name="La Ragione R."/>
            <person name="Hildebrand F."/>
            <person name="Pallen M.J."/>
        </authorList>
    </citation>
    <scope>NUCLEOTIDE SEQUENCE</scope>
    <source>
        <strain evidence="3">CHK195-4489</strain>
    </source>
</reference>
<feature type="binding site" evidence="1">
    <location>
        <begin position="69"/>
        <end position="71"/>
    </location>
    <ligand>
        <name>L-histidine</name>
        <dbReference type="ChEBI" id="CHEBI:57595"/>
    </ligand>
</feature>
<reference evidence="3" key="1">
    <citation type="submission" date="2020-10" db="EMBL/GenBank/DDBJ databases">
        <authorList>
            <person name="Gilroy R."/>
        </authorList>
    </citation>
    <scope>NUCLEOTIDE SEQUENCE</scope>
    <source>
        <strain evidence="3">CHK195-4489</strain>
    </source>
</reference>
<feature type="binding site" evidence="1">
    <location>
        <begin position="257"/>
        <end position="258"/>
    </location>
    <ligand>
        <name>L-histidine</name>
        <dbReference type="ChEBI" id="CHEBI:57595"/>
    </ligand>
</feature>
<feature type="domain" description="Class II Histidinyl-tRNA synthetase (HisRS)-like catalytic core" evidence="2">
    <location>
        <begin position="13"/>
        <end position="300"/>
    </location>
</feature>
<keyword evidence="3" id="KW-0328">Glycosyltransferase</keyword>
<feature type="binding site" evidence="1">
    <location>
        <position position="112"/>
    </location>
    <ligand>
        <name>L-histidine</name>
        <dbReference type="ChEBI" id="CHEBI:57595"/>
    </ligand>
</feature>
<name>A0A9D1I6V8_9CLOT</name>
<evidence type="ECO:0000256" key="1">
    <source>
        <dbReference type="PIRSR" id="PIRSR001549-1"/>
    </source>
</evidence>
<dbReference type="InterPro" id="IPR041715">
    <property type="entry name" value="HisRS-like_core"/>
</dbReference>
<dbReference type="PANTHER" id="PTHR43707:SF1">
    <property type="entry name" value="HISTIDINE--TRNA LIGASE, MITOCHONDRIAL-RELATED"/>
    <property type="match status" value="1"/>
</dbReference>
<dbReference type="GO" id="GO:0140096">
    <property type="term" value="F:catalytic activity, acting on a protein"/>
    <property type="evidence" value="ECO:0007669"/>
    <property type="project" value="UniProtKB-ARBA"/>
</dbReference>
<gene>
    <name evidence="3" type="ORF">IAD50_01420</name>
</gene>
<dbReference type="SUPFAM" id="SSF55681">
    <property type="entry name" value="Class II aaRS and biotin synthetases"/>
    <property type="match status" value="1"/>
</dbReference>
<keyword evidence="3" id="KW-0808">Transferase</keyword>
<dbReference type="GO" id="GO:0005737">
    <property type="term" value="C:cytoplasm"/>
    <property type="evidence" value="ECO:0007669"/>
    <property type="project" value="InterPro"/>
</dbReference>
<proteinExistence type="predicted"/>
<feature type="binding site" evidence="1">
    <location>
        <position position="95"/>
    </location>
    <ligand>
        <name>L-histidine</name>
        <dbReference type="ChEBI" id="CHEBI:57595"/>
    </ligand>
</feature>
<dbReference type="InterPro" id="IPR004516">
    <property type="entry name" value="HisRS/HisZ"/>
</dbReference>
<dbReference type="EMBL" id="DVMM01000027">
    <property type="protein sequence ID" value="HIU28937.1"/>
    <property type="molecule type" value="Genomic_DNA"/>
</dbReference>